<evidence type="ECO:0000313" key="5">
    <source>
        <dbReference type="EMBL" id="KRL14224.1"/>
    </source>
</evidence>
<feature type="domain" description="ABC transporter" evidence="4">
    <location>
        <begin position="7"/>
        <end position="220"/>
    </location>
</feature>
<name>A0A0R1N1X9_9LACO</name>
<evidence type="ECO:0000256" key="1">
    <source>
        <dbReference type="ARBA" id="ARBA00022448"/>
    </source>
</evidence>
<dbReference type="Gene3D" id="3.40.50.300">
    <property type="entry name" value="P-loop containing nucleotide triphosphate hydrolases"/>
    <property type="match status" value="1"/>
</dbReference>
<proteinExistence type="predicted"/>
<protein>
    <submittedName>
        <fullName evidence="5">Glutamine ABC transporter, ATP-binding protein</fullName>
    </submittedName>
</protein>
<evidence type="ECO:0000259" key="4">
    <source>
        <dbReference type="PROSITE" id="PS50893"/>
    </source>
</evidence>
<dbReference type="InterPro" id="IPR003439">
    <property type="entry name" value="ABC_transporter-like_ATP-bd"/>
</dbReference>
<evidence type="ECO:0000313" key="6">
    <source>
        <dbReference type="Proteomes" id="UP000051330"/>
    </source>
</evidence>
<keyword evidence="6" id="KW-1185">Reference proteome</keyword>
<dbReference type="InterPro" id="IPR050093">
    <property type="entry name" value="ABC_SmlMolc_Importer"/>
</dbReference>
<accession>A0A0R1N1X9</accession>
<dbReference type="STRING" id="1423792.FD09_GL001389"/>
<evidence type="ECO:0000256" key="3">
    <source>
        <dbReference type="ARBA" id="ARBA00022840"/>
    </source>
</evidence>
<keyword evidence="3 5" id="KW-0067">ATP-binding</keyword>
<reference evidence="5 6" key="1">
    <citation type="journal article" date="2015" name="Genome Announc.">
        <title>Expanding the biotechnology potential of lactobacilli through comparative genomics of 213 strains and associated genera.</title>
        <authorList>
            <person name="Sun Z."/>
            <person name="Harris H.M."/>
            <person name="McCann A."/>
            <person name="Guo C."/>
            <person name="Argimon S."/>
            <person name="Zhang W."/>
            <person name="Yang X."/>
            <person name="Jeffery I.B."/>
            <person name="Cooney J.C."/>
            <person name="Kagawa T.F."/>
            <person name="Liu W."/>
            <person name="Song Y."/>
            <person name="Salvetti E."/>
            <person name="Wrobel A."/>
            <person name="Rasinkangas P."/>
            <person name="Parkhill J."/>
            <person name="Rea M.C."/>
            <person name="O'Sullivan O."/>
            <person name="Ritari J."/>
            <person name="Douillard F.P."/>
            <person name="Paul Ross R."/>
            <person name="Yang R."/>
            <person name="Briner A.E."/>
            <person name="Felis G.E."/>
            <person name="de Vos W.M."/>
            <person name="Barrangou R."/>
            <person name="Klaenhammer T.R."/>
            <person name="Caufield P.W."/>
            <person name="Cui Y."/>
            <person name="Zhang H."/>
            <person name="O'Toole P.W."/>
        </authorList>
    </citation>
    <scope>NUCLEOTIDE SEQUENCE [LARGE SCALE GENOMIC DNA]</scope>
    <source>
        <strain evidence="5 6">DSM 12744</strain>
    </source>
</reference>
<gene>
    <name evidence="5" type="ORF">FD09_GL001389</name>
</gene>
<dbReference type="AlphaFoldDB" id="A0A0R1N1X9"/>
<dbReference type="SMART" id="SM00382">
    <property type="entry name" value="AAA"/>
    <property type="match status" value="1"/>
</dbReference>
<dbReference type="Proteomes" id="UP000051330">
    <property type="component" value="Unassembled WGS sequence"/>
</dbReference>
<sequence>MEEKMMLTLKNISKKFGDRVIYDNFNMSIADGETVGIVGPSGAGKTTLLRIMTGLEPADQGEILLADKIIDPYRNRRDAGKIGVVFQDFQLFPHLNVLANVMIGPLNALAEDKQTTQKSATALLTQLGLADHLQDYPYQLSGGQKQRVAIARALILQPAVLAYDEPTSALDPAMTKDVAALINQFAEQGMTQVVVTHDMPFIDLLAPRVIQVGEENTDEIV</sequence>
<dbReference type="GO" id="GO:0016887">
    <property type="term" value="F:ATP hydrolysis activity"/>
    <property type="evidence" value="ECO:0007669"/>
    <property type="project" value="InterPro"/>
</dbReference>
<dbReference type="SUPFAM" id="SSF52540">
    <property type="entry name" value="P-loop containing nucleoside triphosphate hydrolases"/>
    <property type="match status" value="1"/>
</dbReference>
<dbReference type="PANTHER" id="PTHR42781">
    <property type="entry name" value="SPERMIDINE/PUTRESCINE IMPORT ATP-BINDING PROTEIN POTA"/>
    <property type="match status" value="1"/>
</dbReference>
<keyword evidence="2" id="KW-0547">Nucleotide-binding</keyword>
<dbReference type="PANTHER" id="PTHR42781:SF9">
    <property type="entry name" value="AMINO ACID ABC TRANSPORTER, ATP-BINDING PROTEIN-RELATED"/>
    <property type="match status" value="1"/>
</dbReference>
<dbReference type="InterPro" id="IPR027417">
    <property type="entry name" value="P-loop_NTPase"/>
</dbReference>
<evidence type="ECO:0000256" key="2">
    <source>
        <dbReference type="ARBA" id="ARBA00022741"/>
    </source>
</evidence>
<dbReference type="Pfam" id="PF00005">
    <property type="entry name" value="ABC_tran"/>
    <property type="match status" value="1"/>
</dbReference>
<organism evidence="5 6">
    <name type="scientific">Schleiferilactobacillus perolens DSM 12744</name>
    <dbReference type="NCBI Taxonomy" id="1423792"/>
    <lineage>
        <taxon>Bacteria</taxon>
        <taxon>Bacillati</taxon>
        <taxon>Bacillota</taxon>
        <taxon>Bacilli</taxon>
        <taxon>Lactobacillales</taxon>
        <taxon>Lactobacillaceae</taxon>
        <taxon>Schleiferilactobacillus</taxon>
    </lineage>
</organism>
<comment type="caution">
    <text evidence="5">The sequence shown here is derived from an EMBL/GenBank/DDBJ whole genome shotgun (WGS) entry which is preliminary data.</text>
</comment>
<dbReference type="EMBL" id="AZEC01000002">
    <property type="protein sequence ID" value="KRL14224.1"/>
    <property type="molecule type" value="Genomic_DNA"/>
</dbReference>
<dbReference type="InterPro" id="IPR017871">
    <property type="entry name" value="ABC_transporter-like_CS"/>
</dbReference>
<dbReference type="GO" id="GO:0005524">
    <property type="term" value="F:ATP binding"/>
    <property type="evidence" value="ECO:0007669"/>
    <property type="project" value="UniProtKB-KW"/>
</dbReference>
<dbReference type="PROSITE" id="PS50893">
    <property type="entry name" value="ABC_TRANSPORTER_2"/>
    <property type="match status" value="1"/>
</dbReference>
<dbReference type="PATRIC" id="fig|1423792.3.peg.1407"/>
<keyword evidence="1" id="KW-0813">Transport</keyword>
<dbReference type="InterPro" id="IPR003593">
    <property type="entry name" value="AAA+_ATPase"/>
</dbReference>
<dbReference type="PROSITE" id="PS00211">
    <property type="entry name" value="ABC_TRANSPORTER_1"/>
    <property type="match status" value="1"/>
</dbReference>